<dbReference type="InterPro" id="IPR052533">
    <property type="entry name" value="WalJ/YycJ-like"/>
</dbReference>
<dbReference type="SMART" id="SM00849">
    <property type="entry name" value="Lactamase_B"/>
    <property type="match status" value="1"/>
</dbReference>
<comment type="caution">
    <text evidence="1">The sequence shown here is derived from an EMBL/GenBank/DDBJ whole genome shotgun (WGS) entry which is preliminary data.</text>
</comment>
<evidence type="ECO:0000313" key="2">
    <source>
        <dbReference type="Proteomes" id="UP000239650"/>
    </source>
</evidence>
<dbReference type="Proteomes" id="UP000239650">
    <property type="component" value="Unassembled WGS sequence"/>
</dbReference>
<evidence type="ECO:0000313" key="1">
    <source>
        <dbReference type="EMBL" id="SPE21487.1"/>
    </source>
</evidence>
<dbReference type="CDD" id="cd07733">
    <property type="entry name" value="YycJ-like_MBL-fold"/>
    <property type="match status" value="1"/>
</dbReference>
<dbReference type="EC" id="3.-.-.-" evidence="1"/>
<dbReference type="InterPro" id="IPR036866">
    <property type="entry name" value="RibonucZ/Hydroxyglut_hydro"/>
</dbReference>
<dbReference type="EMBL" id="OKRC01000006">
    <property type="protein sequence ID" value="SPE21487.1"/>
    <property type="molecule type" value="Genomic_DNA"/>
</dbReference>
<dbReference type="InterPro" id="IPR058121">
    <property type="entry name" value="WalJ/YycJ"/>
</dbReference>
<organism evidence="1 2">
    <name type="scientific">Latilactobacillus sakei</name>
    <name type="common">Lactobacillus sakei</name>
    <dbReference type="NCBI Taxonomy" id="1599"/>
    <lineage>
        <taxon>Bacteria</taxon>
        <taxon>Bacillati</taxon>
        <taxon>Bacillota</taxon>
        <taxon>Bacilli</taxon>
        <taxon>Lactobacillales</taxon>
        <taxon>Lactobacillaceae</taxon>
        <taxon>Latilactobacillus</taxon>
    </lineage>
</organism>
<dbReference type="GO" id="GO:0016787">
    <property type="term" value="F:hydrolase activity"/>
    <property type="evidence" value="ECO:0007669"/>
    <property type="project" value="UniProtKB-KW"/>
</dbReference>
<dbReference type="SUPFAM" id="SSF56281">
    <property type="entry name" value="Metallo-hydrolase/oxidoreductase"/>
    <property type="match status" value="1"/>
</dbReference>
<reference evidence="1 2" key="1">
    <citation type="submission" date="2018-02" db="EMBL/GenBank/DDBJ databases">
        <authorList>
            <person name="Rodrigo-Torres L."/>
            <person name="Arahal R. D."/>
            <person name="Lucena T."/>
        </authorList>
    </citation>
    <scope>NUCLEOTIDE SEQUENCE [LARGE SCALE GENOMIC DNA]</scope>
    <source>
        <strain evidence="1 2">CECT 9267</strain>
    </source>
</reference>
<gene>
    <name evidence="1" type="primary">yycJ</name>
    <name evidence="1" type="ORF">LAS9267_01369</name>
</gene>
<accession>A0A094YTD1</accession>
<keyword evidence="1" id="KW-0378">Hydrolase</keyword>
<dbReference type="PANTHER" id="PTHR47619">
    <property type="entry name" value="METALLO-HYDROLASE YYCJ-RELATED"/>
    <property type="match status" value="1"/>
</dbReference>
<dbReference type="PANTHER" id="PTHR47619:SF1">
    <property type="entry name" value="EXODEOXYRIBONUCLEASE WALJ"/>
    <property type="match status" value="1"/>
</dbReference>
<protein>
    <submittedName>
        <fullName evidence="1">Metallo-hydrolase YycJ</fullName>
        <ecNumber evidence="1">3.-.-.-</ecNumber>
    </submittedName>
</protein>
<proteinExistence type="predicted"/>
<dbReference type="Pfam" id="PF12706">
    <property type="entry name" value="Lactamase_B_2"/>
    <property type="match status" value="1"/>
</dbReference>
<sequence>MVEKDEMRVSVLASSSSGNTTFIETPTQKILVDAGMSGKRVQDLMHSIGRDLKDVDSLLVTHEHRDHSSGVGVLARRYGIDVYANQPTWDAMASIIGTVPDEHKHVFEMGKTKTLGDIDVESYGVSHDAAAAQFYQFHHNNRAFAILTDTGYVSDQIRGTIENADAYLVECNHDLEMLRMGKYPWSLKQRILSDTGHLSNEDGASALMAFMGQQTKRVFLGHLSQENNMKELAHLTVASILEQHDYGVGTDFEILDTDPAIADPLFVV</sequence>
<dbReference type="GeneID" id="57132893"/>
<dbReference type="InterPro" id="IPR001279">
    <property type="entry name" value="Metallo-B-lactamas"/>
</dbReference>
<dbReference type="RefSeq" id="WP_016264363.1">
    <property type="nucleotide sequence ID" value="NZ_BJLN01000013.1"/>
</dbReference>
<dbReference type="AlphaFoldDB" id="A0A094YTD1"/>
<dbReference type="Gene3D" id="3.60.15.10">
    <property type="entry name" value="Ribonuclease Z/Hydroxyacylglutathione hydrolase-like"/>
    <property type="match status" value="1"/>
</dbReference>
<name>A0A094YTD1_LATSK</name>